<feature type="domain" description="GST N-terminal" evidence="1">
    <location>
        <begin position="9"/>
        <end position="88"/>
    </location>
</feature>
<protein>
    <recommendedName>
        <fullName evidence="1">GST N-terminal domain-containing protein</fullName>
    </recommendedName>
</protein>
<dbReference type="HOGENOM" id="CLU_039745_1_0_1"/>
<sequence>MSSFSHVPESPIYYGYNGSPFVSKLEAVLKLKNIPARRVDVPLTPPRVDILALGIPYRRVPVLAIGKDVYIDTSLISEALEKAYPSSPILATDVGLQKAVTKFYDHFLFNLGFDILPWNKTPKSLQEDRKKFIGRPDIDFDEVATRKELAHSKLASHLAILEEHFSDGRVWYFSTPSPTYTDAGIYAVLDWIRSFRATRPVFDSTVFPKTVAWFGRLDTLFAAKPPLGKVKGPDAAKEIFSSTFTADLSQIGFDEVEAKRLGLKKGAKVVISPEDSGRDVVTPGVLIALSKQEAVIETEQKGQHVIPSLRVHFPRLGYSIREVPNGENAKL</sequence>
<dbReference type="PROSITE" id="PS50404">
    <property type="entry name" value="GST_NTER"/>
    <property type="match status" value="1"/>
</dbReference>
<dbReference type="Proteomes" id="UP000054279">
    <property type="component" value="Unassembled WGS sequence"/>
</dbReference>
<dbReference type="InterPro" id="IPR036282">
    <property type="entry name" value="Glutathione-S-Trfase_C_sf"/>
</dbReference>
<dbReference type="Gene3D" id="1.20.1050.10">
    <property type="match status" value="1"/>
</dbReference>
<name>A0A0C9VHH9_SPHS4</name>
<dbReference type="Gene3D" id="3.40.30.110">
    <property type="match status" value="2"/>
</dbReference>
<reference evidence="2 3" key="1">
    <citation type="submission" date="2014-06" db="EMBL/GenBank/DDBJ databases">
        <title>Evolutionary Origins and Diversification of the Mycorrhizal Mutualists.</title>
        <authorList>
            <consortium name="DOE Joint Genome Institute"/>
            <consortium name="Mycorrhizal Genomics Consortium"/>
            <person name="Kohler A."/>
            <person name="Kuo A."/>
            <person name="Nagy L.G."/>
            <person name="Floudas D."/>
            <person name="Copeland A."/>
            <person name="Barry K.W."/>
            <person name="Cichocki N."/>
            <person name="Veneault-Fourrey C."/>
            <person name="LaButti K."/>
            <person name="Lindquist E.A."/>
            <person name="Lipzen A."/>
            <person name="Lundell T."/>
            <person name="Morin E."/>
            <person name="Murat C."/>
            <person name="Riley R."/>
            <person name="Ohm R."/>
            <person name="Sun H."/>
            <person name="Tunlid A."/>
            <person name="Henrissat B."/>
            <person name="Grigoriev I.V."/>
            <person name="Hibbett D.S."/>
            <person name="Martin F."/>
        </authorList>
    </citation>
    <scope>NUCLEOTIDE SEQUENCE [LARGE SCALE GENOMIC DNA]</scope>
    <source>
        <strain evidence="2 3">SS14</strain>
    </source>
</reference>
<dbReference type="InterPro" id="IPR004045">
    <property type="entry name" value="Glutathione_S-Trfase_N"/>
</dbReference>
<dbReference type="EMBL" id="KN837173">
    <property type="protein sequence ID" value="KIJ37000.1"/>
    <property type="molecule type" value="Genomic_DNA"/>
</dbReference>
<dbReference type="InterPro" id="IPR036249">
    <property type="entry name" value="Thioredoxin-like_sf"/>
</dbReference>
<dbReference type="InterPro" id="IPR058268">
    <property type="entry name" value="DUF7962"/>
</dbReference>
<evidence type="ECO:0000259" key="1">
    <source>
        <dbReference type="PROSITE" id="PS50404"/>
    </source>
</evidence>
<dbReference type="AlphaFoldDB" id="A0A0C9VHH9"/>
<keyword evidence="3" id="KW-1185">Reference proteome</keyword>
<dbReference type="Pfam" id="PF25907">
    <property type="entry name" value="DUF7962"/>
    <property type="match status" value="1"/>
</dbReference>
<dbReference type="OrthoDB" id="202840at2759"/>
<dbReference type="CDD" id="cd00299">
    <property type="entry name" value="GST_C_family"/>
    <property type="match status" value="1"/>
</dbReference>
<dbReference type="SUPFAM" id="SSF47616">
    <property type="entry name" value="GST C-terminal domain-like"/>
    <property type="match status" value="1"/>
</dbReference>
<dbReference type="CDD" id="cd00570">
    <property type="entry name" value="GST_N_family"/>
    <property type="match status" value="1"/>
</dbReference>
<gene>
    <name evidence="2" type="ORF">M422DRAFT_50803</name>
</gene>
<evidence type="ECO:0000313" key="3">
    <source>
        <dbReference type="Proteomes" id="UP000054279"/>
    </source>
</evidence>
<organism evidence="2 3">
    <name type="scientific">Sphaerobolus stellatus (strain SS14)</name>
    <dbReference type="NCBI Taxonomy" id="990650"/>
    <lineage>
        <taxon>Eukaryota</taxon>
        <taxon>Fungi</taxon>
        <taxon>Dikarya</taxon>
        <taxon>Basidiomycota</taxon>
        <taxon>Agaricomycotina</taxon>
        <taxon>Agaricomycetes</taxon>
        <taxon>Phallomycetidae</taxon>
        <taxon>Geastrales</taxon>
        <taxon>Sphaerobolaceae</taxon>
        <taxon>Sphaerobolus</taxon>
    </lineage>
</organism>
<dbReference type="PANTHER" id="PTHR43968">
    <property type="match status" value="1"/>
</dbReference>
<dbReference type="InterPro" id="IPR050983">
    <property type="entry name" value="GST_Omega/HSP26"/>
</dbReference>
<dbReference type="Pfam" id="PF13417">
    <property type="entry name" value="GST_N_3"/>
    <property type="match status" value="1"/>
</dbReference>
<dbReference type="PANTHER" id="PTHR43968:SF6">
    <property type="entry name" value="GLUTATHIONE S-TRANSFERASE OMEGA"/>
    <property type="match status" value="1"/>
</dbReference>
<proteinExistence type="predicted"/>
<evidence type="ECO:0000313" key="2">
    <source>
        <dbReference type="EMBL" id="KIJ37000.1"/>
    </source>
</evidence>
<accession>A0A0C9VHH9</accession>
<dbReference type="SUPFAM" id="SSF52833">
    <property type="entry name" value="Thioredoxin-like"/>
    <property type="match status" value="1"/>
</dbReference>
<dbReference type="GO" id="GO:0005737">
    <property type="term" value="C:cytoplasm"/>
    <property type="evidence" value="ECO:0007669"/>
    <property type="project" value="TreeGrafter"/>
</dbReference>